<dbReference type="STRING" id="1915074.SPHI_21200"/>
<dbReference type="Proteomes" id="UP000188729">
    <property type="component" value="Unassembled WGS sequence"/>
</dbReference>
<name>A0A1V2ET19_9SPHN</name>
<dbReference type="AlphaFoldDB" id="A0A1V2ET19"/>
<dbReference type="EMBL" id="MPSB01000009">
    <property type="protein sequence ID" value="ONF95683.1"/>
    <property type="molecule type" value="Genomic_DNA"/>
</dbReference>
<dbReference type="RefSeq" id="WP_076744888.1">
    <property type="nucleotide sequence ID" value="NZ_MPSB01000009.1"/>
</dbReference>
<dbReference type="OrthoDB" id="7574122at2"/>
<organism evidence="1 2">
    <name type="scientific">Sphingomonas jeddahensis</name>
    <dbReference type="NCBI Taxonomy" id="1915074"/>
    <lineage>
        <taxon>Bacteria</taxon>
        <taxon>Pseudomonadati</taxon>
        <taxon>Pseudomonadota</taxon>
        <taxon>Alphaproteobacteria</taxon>
        <taxon>Sphingomonadales</taxon>
        <taxon>Sphingomonadaceae</taxon>
        <taxon>Sphingomonas</taxon>
    </lineage>
</organism>
<gene>
    <name evidence="1" type="ORF">SPHI_21200</name>
</gene>
<proteinExistence type="predicted"/>
<evidence type="ECO:0000313" key="2">
    <source>
        <dbReference type="Proteomes" id="UP000188729"/>
    </source>
</evidence>
<comment type="caution">
    <text evidence="1">The sequence shown here is derived from an EMBL/GenBank/DDBJ whole genome shotgun (WGS) entry which is preliminary data.</text>
</comment>
<evidence type="ECO:0000313" key="1">
    <source>
        <dbReference type="EMBL" id="ONF95683.1"/>
    </source>
</evidence>
<sequence length="93" mass="9835">MEIIKQPIGEAAPIDGDCIRVQELEGGRFLLNGSVLLNCGDVEPAESVALVGGEPYASYDAAEAAGLAWANDHCTDRLYVCRSDGTIPLPDMV</sequence>
<keyword evidence="2" id="KW-1185">Reference proteome</keyword>
<accession>A0A1V2ET19</accession>
<reference evidence="1 2" key="1">
    <citation type="submission" date="2016-11" db="EMBL/GenBank/DDBJ databases">
        <title>Genome sequence of Sphingomonas jeddahensis G39.</title>
        <authorList>
            <person name="Poehlein A."/>
            <person name="Wuebbeler J.H."/>
            <person name="Steinbuechel A."/>
            <person name="Daniel R."/>
        </authorList>
    </citation>
    <scope>NUCLEOTIDE SEQUENCE [LARGE SCALE GENOMIC DNA]</scope>
    <source>
        <strain evidence="1 2">G39</strain>
    </source>
</reference>
<protein>
    <submittedName>
        <fullName evidence="1">Uncharacterized protein</fullName>
    </submittedName>
</protein>